<dbReference type="AlphaFoldDB" id="B8IAY8"/>
<feature type="region of interest" description="Disordered" evidence="1">
    <location>
        <begin position="200"/>
        <end position="231"/>
    </location>
</feature>
<proteinExistence type="predicted"/>
<evidence type="ECO:0000313" key="2">
    <source>
        <dbReference type="EMBL" id="ACL55381.1"/>
    </source>
</evidence>
<accession>B8IAY8</accession>
<feature type="compositionally biased region" description="Low complexity" evidence="1">
    <location>
        <begin position="200"/>
        <end position="220"/>
    </location>
</feature>
<reference evidence="2 3" key="1">
    <citation type="submission" date="2009-01" db="EMBL/GenBank/DDBJ databases">
        <title>Complete sequence of chromosome of Methylobacterium nodulans ORS 2060.</title>
        <authorList>
            <consortium name="US DOE Joint Genome Institute"/>
            <person name="Lucas S."/>
            <person name="Copeland A."/>
            <person name="Lapidus A."/>
            <person name="Glavina del Rio T."/>
            <person name="Dalin E."/>
            <person name="Tice H."/>
            <person name="Bruce D."/>
            <person name="Goodwin L."/>
            <person name="Pitluck S."/>
            <person name="Sims D."/>
            <person name="Brettin T."/>
            <person name="Detter J.C."/>
            <person name="Han C."/>
            <person name="Larimer F."/>
            <person name="Land M."/>
            <person name="Hauser L."/>
            <person name="Kyrpides N."/>
            <person name="Ivanova N."/>
            <person name="Marx C.J."/>
            <person name="Richardson P."/>
        </authorList>
    </citation>
    <scope>NUCLEOTIDE SEQUENCE [LARGE SCALE GENOMIC DNA]</scope>
    <source>
        <strain evidence="3">LMG 21967 / CNCM I-2342 / ORS 2060</strain>
    </source>
</reference>
<keyword evidence="3" id="KW-1185">Reference proteome</keyword>
<dbReference type="Proteomes" id="UP000008207">
    <property type="component" value="Chromosome"/>
</dbReference>
<gene>
    <name evidence="2" type="ordered locus">Mnod_0337</name>
</gene>
<dbReference type="KEGG" id="mno:Mnod_0337"/>
<protein>
    <submittedName>
        <fullName evidence="2">Uncharacterized protein</fullName>
    </submittedName>
</protein>
<dbReference type="STRING" id="460265.Mnod_0337"/>
<sequence length="231" mass="24299">MTRSRVKRLPCPVLTPLRLSTPAITSSRAISASARTASTTSAGVLVRWPRRRRGRRCSVWAPPTQCSVSTISARASSRSATASWRTVRTIRFLSRASVVGADQIPRRSAASVSSAAGARAGRGVAASCSAMRASQAPTRARARFQRASSSPVTRRFSGSAASYCRKARSAAKRAASRSRTMAARASSRRVFACASAARAASTAAGCTTDRSADSTTSSTRRPPKAMQFGSP</sequence>
<name>B8IAY8_METNO</name>
<dbReference type="HOGENOM" id="CLU_1198648_0_0_5"/>
<evidence type="ECO:0000256" key="1">
    <source>
        <dbReference type="SAM" id="MobiDB-lite"/>
    </source>
</evidence>
<organism evidence="2 3">
    <name type="scientific">Methylobacterium nodulans (strain LMG 21967 / CNCM I-2342 / ORS 2060)</name>
    <dbReference type="NCBI Taxonomy" id="460265"/>
    <lineage>
        <taxon>Bacteria</taxon>
        <taxon>Pseudomonadati</taxon>
        <taxon>Pseudomonadota</taxon>
        <taxon>Alphaproteobacteria</taxon>
        <taxon>Hyphomicrobiales</taxon>
        <taxon>Methylobacteriaceae</taxon>
        <taxon>Methylobacterium</taxon>
    </lineage>
</organism>
<dbReference type="EMBL" id="CP001349">
    <property type="protein sequence ID" value="ACL55381.1"/>
    <property type="molecule type" value="Genomic_DNA"/>
</dbReference>
<evidence type="ECO:0000313" key="3">
    <source>
        <dbReference type="Proteomes" id="UP000008207"/>
    </source>
</evidence>